<evidence type="ECO:0000256" key="6">
    <source>
        <dbReference type="SAM" id="Phobius"/>
    </source>
</evidence>
<dbReference type="SFLD" id="SFLDS00029">
    <property type="entry name" value="Radical_SAM"/>
    <property type="match status" value="1"/>
</dbReference>
<comment type="cofactor">
    <cofactor evidence="1">
        <name>[4Fe-4S] cluster</name>
        <dbReference type="ChEBI" id="CHEBI:49883"/>
    </cofactor>
</comment>
<evidence type="ECO:0000259" key="7">
    <source>
        <dbReference type="PROSITE" id="PS51918"/>
    </source>
</evidence>
<evidence type="ECO:0000313" key="9">
    <source>
        <dbReference type="Proteomes" id="UP000188273"/>
    </source>
</evidence>
<feature type="transmembrane region" description="Helical" evidence="6">
    <location>
        <begin position="492"/>
        <end position="513"/>
    </location>
</feature>
<dbReference type="Pfam" id="PF09605">
    <property type="entry name" value="Trep_Strep"/>
    <property type="match status" value="1"/>
</dbReference>
<evidence type="ECO:0000256" key="1">
    <source>
        <dbReference type="ARBA" id="ARBA00001966"/>
    </source>
</evidence>
<feature type="domain" description="Radical SAM core" evidence="7">
    <location>
        <begin position="63"/>
        <end position="302"/>
    </location>
</feature>
<dbReference type="Pfam" id="PF04055">
    <property type="entry name" value="Radical_SAM"/>
    <property type="match status" value="1"/>
</dbReference>
<gene>
    <name evidence="8" type="primary">hemN_2</name>
    <name evidence="8" type="ORF">L21SP3_01678</name>
</gene>
<evidence type="ECO:0000256" key="2">
    <source>
        <dbReference type="ARBA" id="ARBA00022691"/>
    </source>
</evidence>
<keyword evidence="4" id="KW-0408">Iron</keyword>
<feature type="transmembrane region" description="Helical" evidence="6">
    <location>
        <begin position="547"/>
        <end position="580"/>
    </location>
</feature>
<dbReference type="Gene3D" id="3.20.20.70">
    <property type="entry name" value="Aldolase class I"/>
    <property type="match status" value="1"/>
</dbReference>
<keyword evidence="5" id="KW-0411">Iron-sulfur</keyword>
<evidence type="ECO:0000256" key="3">
    <source>
        <dbReference type="ARBA" id="ARBA00022723"/>
    </source>
</evidence>
<dbReference type="SFLD" id="SFLDG01082">
    <property type="entry name" value="B12-binding_domain_containing"/>
    <property type="match status" value="1"/>
</dbReference>
<reference evidence="9" key="1">
    <citation type="submission" date="2017-02" db="EMBL/GenBank/DDBJ databases">
        <title>Comparative genomics and description of representatives of a novel lineage of planctomycetes thriving in anoxic sediments.</title>
        <authorList>
            <person name="Spring S."/>
            <person name="Bunk B."/>
            <person name="Sproer C."/>
            <person name="Klenk H.-P."/>
        </authorList>
    </citation>
    <scope>NUCLEOTIDE SEQUENCE [LARGE SCALE GENOMIC DNA]</scope>
    <source>
        <strain evidence="9">L21-RPul-D3</strain>
    </source>
</reference>
<dbReference type="Proteomes" id="UP000188273">
    <property type="component" value="Chromosome"/>
</dbReference>
<organism evidence="8 9">
    <name type="scientific">Sedimentisphaera cyanobacteriorum</name>
    <dbReference type="NCBI Taxonomy" id="1940790"/>
    <lineage>
        <taxon>Bacteria</taxon>
        <taxon>Pseudomonadati</taxon>
        <taxon>Planctomycetota</taxon>
        <taxon>Phycisphaerae</taxon>
        <taxon>Sedimentisphaerales</taxon>
        <taxon>Sedimentisphaeraceae</taxon>
        <taxon>Sedimentisphaera</taxon>
    </lineage>
</organism>
<dbReference type="GO" id="GO:0051539">
    <property type="term" value="F:4 iron, 4 sulfur cluster binding"/>
    <property type="evidence" value="ECO:0007669"/>
    <property type="project" value="TreeGrafter"/>
</dbReference>
<proteinExistence type="predicted"/>
<dbReference type="KEGG" id="pbu:L21SP3_01678"/>
<evidence type="ECO:0000256" key="4">
    <source>
        <dbReference type="ARBA" id="ARBA00023004"/>
    </source>
</evidence>
<dbReference type="PANTHER" id="PTHR13932:SF9">
    <property type="entry name" value="COPROPORPHYRINOGEN III OXIDASE"/>
    <property type="match status" value="1"/>
</dbReference>
<dbReference type="SFLD" id="SFLDG01065">
    <property type="entry name" value="anaerobic_coproporphyrinogen-I"/>
    <property type="match status" value="1"/>
</dbReference>
<dbReference type="GO" id="GO:0046872">
    <property type="term" value="F:metal ion binding"/>
    <property type="evidence" value="ECO:0007669"/>
    <property type="project" value="UniProtKB-KW"/>
</dbReference>
<keyword evidence="6" id="KW-1133">Transmembrane helix</keyword>
<dbReference type="SMART" id="SM00729">
    <property type="entry name" value="Elp3"/>
    <property type="match status" value="1"/>
</dbReference>
<evidence type="ECO:0000256" key="5">
    <source>
        <dbReference type="ARBA" id="ARBA00023014"/>
    </source>
</evidence>
<dbReference type="InterPro" id="IPR011733">
    <property type="entry name" value="CHP02185_IM"/>
</dbReference>
<keyword evidence="2" id="KW-0949">S-adenosyl-L-methionine</keyword>
<keyword evidence="8" id="KW-0560">Oxidoreductase</keyword>
<accession>A0A1Q2HQX0</accession>
<sequence>MNAKTETINFSNSNGQKQYQTEKPCEFPFDSRFRSHMDTYGWSRVSPTGNEKEYRLNIIKNGSSEMNRRTAYIHIPFCGTLCTFCNFMRKPGTAAMAADYAQLVIQELQWYKGSGYISQGGFEALYLGGGTPSLLPAEAMSELLNTARKTLGLDETAEITIESTVHDLTQEKLDAMVQSGVTRISLGVQTFNSDMRRQLGRLSDKETIYSTIEMARKAGIKTISSDILYRLPGQNLQEFQADLECAVELNLDGVSLYPLIAMGGTPLEKRLKEGKIPPLPDISIELEQCKATKKFLIDAGYQQDTCTHFVKPTDRNLYANIRLDDGDCLPIGSSAGGYLGPLVLMNAMDKQMYQMQISGGKSGYMASVLLPSKSRMLRSVTGQLQRGFLNVETVWQDGTLEPKTLLQDKIDQYLENGLLEKDGQQYRLTDDGWCWCYNIAADFADMGKNESAASSSVMSFAQTSGKKPHPHALKYGSKKQGHSMRGFSLKDISVLGVMTALVVVVQFIAAMVLHMTGIALIPGLMQFVMAFASCIILFVAIKKVPKAGALSIMTAVYSLVTMLLSGSILMGFGLVIGGVLGDLTAKWLGGIGKTVPLIIALVIYRTSQTTFSKLYAFITEMTQVQFVWYLVVLSIIASAIGAIVGGLAGIKLTAKISKAGVMA</sequence>
<dbReference type="AlphaFoldDB" id="A0A1Q2HQX0"/>
<dbReference type="GO" id="GO:0006779">
    <property type="term" value="P:porphyrin-containing compound biosynthetic process"/>
    <property type="evidence" value="ECO:0007669"/>
    <property type="project" value="TreeGrafter"/>
</dbReference>
<dbReference type="InterPro" id="IPR013785">
    <property type="entry name" value="Aldolase_TIM"/>
</dbReference>
<dbReference type="PANTHER" id="PTHR13932">
    <property type="entry name" value="COPROPORPHYRINIGEN III OXIDASE"/>
    <property type="match status" value="1"/>
</dbReference>
<feature type="transmembrane region" description="Helical" evidence="6">
    <location>
        <begin position="626"/>
        <end position="650"/>
    </location>
</feature>
<feature type="transmembrane region" description="Helical" evidence="6">
    <location>
        <begin position="587"/>
        <end position="606"/>
    </location>
</feature>
<keyword evidence="3" id="KW-0479">Metal-binding</keyword>
<dbReference type="GO" id="GO:0005737">
    <property type="term" value="C:cytoplasm"/>
    <property type="evidence" value="ECO:0007669"/>
    <property type="project" value="TreeGrafter"/>
</dbReference>
<protein>
    <submittedName>
        <fullName evidence="8">Oxygen-independent coproporphyrinogen-III oxidase 1</fullName>
        <ecNumber evidence="8">1.3.98.3</ecNumber>
    </submittedName>
</protein>
<dbReference type="InterPro" id="IPR034505">
    <property type="entry name" value="Coproporphyrinogen-III_oxidase"/>
</dbReference>
<dbReference type="EMBL" id="CP019633">
    <property type="protein sequence ID" value="AQQ09859.1"/>
    <property type="molecule type" value="Genomic_DNA"/>
</dbReference>
<keyword evidence="9" id="KW-1185">Reference proteome</keyword>
<dbReference type="STRING" id="1940790.L21SP3_01678"/>
<dbReference type="InterPro" id="IPR058240">
    <property type="entry name" value="rSAM_sf"/>
</dbReference>
<keyword evidence="6" id="KW-0472">Membrane</keyword>
<dbReference type="RefSeq" id="WP_077540555.1">
    <property type="nucleotide sequence ID" value="NZ_CP019633.1"/>
</dbReference>
<evidence type="ECO:0000313" key="8">
    <source>
        <dbReference type="EMBL" id="AQQ09859.1"/>
    </source>
</evidence>
<dbReference type="EC" id="1.3.98.3" evidence="8"/>
<dbReference type="GO" id="GO:0051989">
    <property type="term" value="F:coproporphyrinogen dehydrogenase activity"/>
    <property type="evidence" value="ECO:0007669"/>
    <property type="project" value="UniProtKB-EC"/>
</dbReference>
<dbReference type="InterPro" id="IPR006638">
    <property type="entry name" value="Elp3/MiaA/NifB-like_rSAM"/>
</dbReference>
<dbReference type="SUPFAM" id="SSF102114">
    <property type="entry name" value="Radical SAM enzymes"/>
    <property type="match status" value="1"/>
</dbReference>
<keyword evidence="6" id="KW-0812">Transmembrane</keyword>
<dbReference type="InterPro" id="IPR007197">
    <property type="entry name" value="rSAM"/>
</dbReference>
<name>A0A1Q2HQX0_9BACT</name>
<feature type="transmembrane region" description="Helical" evidence="6">
    <location>
        <begin position="520"/>
        <end position="541"/>
    </location>
</feature>
<dbReference type="OrthoDB" id="9808022at2"/>
<dbReference type="PROSITE" id="PS51918">
    <property type="entry name" value="RADICAL_SAM"/>
    <property type="match status" value="1"/>
</dbReference>